<dbReference type="Pfam" id="PF20582">
    <property type="entry name" value="UPF0758_N"/>
    <property type="match status" value="1"/>
</dbReference>
<reference evidence="9 10" key="1">
    <citation type="submission" date="2016-10" db="EMBL/GenBank/DDBJ databases">
        <authorList>
            <person name="de Groot N.N."/>
        </authorList>
    </citation>
    <scope>NUCLEOTIDE SEQUENCE [LARGE SCALE GENOMIC DNA]</scope>
    <source>
        <strain evidence="9 10">KH1P1</strain>
    </source>
</reference>
<dbReference type="SUPFAM" id="SSF102712">
    <property type="entry name" value="JAB1/MPN domain"/>
    <property type="match status" value="1"/>
</dbReference>
<keyword evidence="10" id="KW-1185">Reference proteome</keyword>
<dbReference type="OrthoDB" id="9804482at2"/>
<dbReference type="GO" id="GO:0046872">
    <property type="term" value="F:metal ion binding"/>
    <property type="evidence" value="ECO:0007669"/>
    <property type="project" value="UniProtKB-KW"/>
</dbReference>
<evidence type="ECO:0000256" key="5">
    <source>
        <dbReference type="ARBA" id="ARBA00022833"/>
    </source>
</evidence>
<evidence type="ECO:0000313" key="10">
    <source>
        <dbReference type="Proteomes" id="UP000199820"/>
    </source>
</evidence>
<dbReference type="AlphaFoldDB" id="A0A1I0CHI1"/>
<dbReference type="Proteomes" id="UP000199820">
    <property type="component" value="Unassembled WGS sequence"/>
</dbReference>
<dbReference type="GO" id="GO:0008237">
    <property type="term" value="F:metallopeptidase activity"/>
    <property type="evidence" value="ECO:0007669"/>
    <property type="project" value="UniProtKB-KW"/>
</dbReference>
<evidence type="ECO:0000256" key="7">
    <source>
        <dbReference type="RuleBase" id="RU003797"/>
    </source>
</evidence>
<comment type="similarity">
    <text evidence="1 7">Belongs to the UPF0758 family.</text>
</comment>
<dbReference type="GO" id="GO:0006508">
    <property type="term" value="P:proteolysis"/>
    <property type="evidence" value="ECO:0007669"/>
    <property type="project" value="UniProtKB-KW"/>
</dbReference>
<dbReference type="RefSeq" id="WP_074648883.1">
    <property type="nucleotide sequence ID" value="NZ_FOIL01000007.1"/>
</dbReference>
<evidence type="ECO:0000256" key="4">
    <source>
        <dbReference type="ARBA" id="ARBA00022801"/>
    </source>
</evidence>
<dbReference type="CDD" id="cd08071">
    <property type="entry name" value="MPN_DUF2466"/>
    <property type="match status" value="1"/>
</dbReference>
<organism evidence="9 10">
    <name type="scientific">[Clostridium] aminophilum</name>
    <dbReference type="NCBI Taxonomy" id="1526"/>
    <lineage>
        <taxon>Bacteria</taxon>
        <taxon>Bacillati</taxon>
        <taxon>Bacillota</taxon>
        <taxon>Clostridia</taxon>
        <taxon>Lachnospirales</taxon>
        <taxon>Lachnospiraceae</taxon>
    </lineage>
</organism>
<evidence type="ECO:0000256" key="3">
    <source>
        <dbReference type="ARBA" id="ARBA00022723"/>
    </source>
</evidence>
<dbReference type="InterPro" id="IPR046778">
    <property type="entry name" value="UPF0758_N"/>
</dbReference>
<evidence type="ECO:0000256" key="1">
    <source>
        <dbReference type="ARBA" id="ARBA00010243"/>
    </source>
</evidence>
<dbReference type="Gene3D" id="3.40.140.10">
    <property type="entry name" value="Cytidine Deaminase, domain 2"/>
    <property type="match status" value="1"/>
</dbReference>
<sequence>MTDNLKTKDIPEADRPVEKCLRTGASGLSDAELLAVILRTGSRGENSLNLARRLLESARPEGILGLLHLKGPELRKIRGIGNVKAAEIMCIGELSKRMWRKLARTEVRRIQSGEDLAAFCMEDMRHLEQEEFRLFIMNNKGMLVHEETLFRGSVNASIASPREVYIEALRWQAVSIAVVHNHPAGDPSPSPEDRRITEQLAAAGRAIGIHFADHVIIGDQTFFSFRDWGLIS</sequence>
<proteinExistence type="inferred from homology"/>
<evidence type="ECO:0000256" key="2">
    <source>
        <dbReference type="ARBA" id="ARBA00022670"/>
    </source>
</evidence>
<dbReference type="InterPro" id="IPR037518">
    <property type="entry name" value="MPN"/>
</dbReference>
<evidence type="ECO:0000256" key="6">
    <source>
        <dbReference type="ARBA" id="ARBA00023049"/>
    </source>
</evidence>
<dbReference type="NCBIfam" id="TIGR00608">
    <property type="entry name" value="radc"/>
    <property type="match status" value="1"/>
</dbReference>
<keyword evidence="3" id="KW-0479">Metal-binding</keyword>
<dbReference type="eggNOG" id="COG2003">
    <property type="taxonomic scope" value="Bacteria"/>
</dbReference>
<dbReference type="PANTHER" id="PTHR30471:SF3">
    <property type="entry name" value="UPF0758 PROTEIN YEES-RELATED"/>
    <property type="match status" value="1"/>
</dbReference>
<keyword evidence="6" id="KW-0482">Metalloprotease</keyword>
<dbReference type="PANTHER" id="PTHR30471">
    <property type="entry name" value="DNA REPAIR PROTEIN RADC"/>
    <property type="match status" value="1"/>
</dbReference>
<dbReference type="InterPro" id="IPR001405">
    <property type="entry name" value="UPF0758"/>
</dbReference>
<evidence type="ECO:0000259" key="8">
    <source>
        <dbReference type="PROSITE" id="PS50249"/>
    </source>
</evidence>
<dbReference type="STRING" id="1526.SAMN02910262_00554"/>
<dbReference type="Pfam" id="PF04002">
    <property type="entry name" value="RadC"/>
    <property type="match status" value="1"/>
</dbReference>
<keyword evidence="5" id="KW-0862">Zinc</keyword>
<protein>
    <submittedName>
        <fullName evidence="9">DNA repair protein RadC</fullName>
    </submittedName>
</protein>
<keyword evidence="2" id="KW-0645">Protease</keyword>
<dbReference type="NCBIfam" id="NF000642">
    <property type="entry name" value="PRK00024.1"/>
    <property type="match status" value="1"/>
</dbReference>
<accession>A0A1I0CHI1</accession>
<keyword evidence="4" id="KW-0378">Hydrolase</keyword>
<evidence type="ECO:0000313" key="9">
    <source>
        <dbReference type="EMBL" id="SET19044.1"/>
    </source>
</evidence>
<dbReference type="EMBL" id="FOIL01000007">
    <property type="protein sequence ID" value="SET19044.1"/>
    <property type="molecule type" value="Genomic_DNA"/>
</dbReference>
<dbReference type="PROSITE" id="PS50249">
    <property type="entry name" value="MPN"/>
    <property type="match status" value="1"/>
</dbReference>
<gene>
    <name evidence="9" type="ORF">SAMN04487771_100755</name>
</gene>
<feature type="domain" description="MPN" evidence="8">
    <location>
        <begin position="109"/>
        <end position="231"/>
    </location>
</feature>
<dbReference type="InterPro" id="IPR025657">
    <property type="entry name" value="RadC_JAB"/>
</dbReference>
<name>A0A1I0CHI1_9FIRM</name>